<gene>
    <name evidence="2" type="ORF">CDL15_Pgr023332</name>
    <name evidence="3" type="ORF">CRG98_026664</name>
</gene>
<feature type="region of interest" description="Disordered" evidence="1">
    <location>
        <begin position="30"/>
        <end position="284"/>
    </location>
</feature>
<organism evidence="2 4">
    <name type="scientific">Punica granatum</name>
    <name type="common">Pomegranate</name>
    <dbReference type="NCBI Taxonomy" id="22663"/>
    <lineage>
        <taxon>Eukaryota</taxon>
        <taxon>Viridiplantae</taxon>
        <taxon>Streptophyta</taxon>
        <taxon>Embryophyta</taxon>
        <taxon>Tracheophyta</taxon>
        <taxon>Spermatophyta</taxon>
        <taxon>Magnoliopsida</taxon>
        <taxon>eudicotyledons</taxon>
        <taxon>Gunneridae</taxon>
        <taxon>Pentapetalae</taxon>
        <taxon>rosids</taxon>
        <taxon>malvids</taxon>
        <taxon>Myrtales</taxon>
        <taxon>Lythraceae</taxon>
        <taxon>Punica</taxon>
    </lineage>
</organism>
<evidence type="ECO:0000256" key="1">
    <source>
        <dbReference type="SAM" id="MobiDB-lite"/>
    </source>
</evidence>
<reference evidence="2" key="2">
    <citation type="submission" date="2017-06" db="EMBL/GenBank/DDBJ databases">
        <title>The pomegranate genome and the genomics of punicalagin biosynthesis.</title>
        <authorList>
            <person name="Xu C."/>
        </authorList>
    </citation>
    <scope>NUCLEOTIDE SEQUENCE [LARGE SCALE GENOMIC DNA]</scope>
    <source>
        <tissue evidence="2">Fresh leaf</tissue>
    </source>
</reference>
<feature type="compositionally biased region" description="Basic and acidic residues" evidence="1">
    <location>
        <begin position="111"/>
        <end position="130"/>
    </location>
</feature>
<reference evidence="3 5" key="3">
    <citation type="submission" date="2017-11" db="EMBL/GenBank/DDBJ databases">
        <title>De-novo sequencing of pomegranate (Punica granatum L.) genome.</title>
        <authorList>
            <person name="Akparov Z."/>
            <person name="Amiraslanov A."/>
            <person name="Hajiyeva S."/>
            <person name="Abbasov M."/>
            <person name="Kaur K."/>
            <person name="Hamwieh A."/>
            <person name="Solovyev V."/>
            <person name="Salamov A."/>
            <person name="Braich B."/>
            <person name="Kosarev P."/>
            <person name="Mahmoud A."/>
            <person name="Hajiyev E."/>
            <person name="Babayeva S."/>
            <person name="Izzatullayeva V."/>
            <person name="Mammadov A."/>
            <person name="Mammadov A."/>
            <person name="Sharifova S."/>
            <person name="Ojaghi J."/>
            <person name="Eynullazada K."/>
            <person name="Bayramov B."/>
            <person name="Abdulazimova A."/>
            <person name="Shahmuradov I."/>
        </authorList>
    </citation>
    <scope>NUCLEOTIDE SEQUENCE [LARGE SCALE GENOMIC DNA]</scope>
    <source>
        <strain evidence="3">AG2017</strain>
        <strain evidence="5">cv. AG2017</strain>
        <tissue evidence="3">Leaf</tissue>
    </source>
</reference>
<dbReference type="Proteomes" id="UP000197138">
    <property type="component" value="Unassembled WGS sequence"/>
</dbReference>
<name>A0A218Y2D3_PUNGR</name>
<dbReference type="PANTHER" id="PTHR33871">
    <property type="entry name" value="OS05G0503100 PROTEIN-RELATED"/>
    <property type="match status" value="1"/>
</dbReference>
<evidence type="ECO:0000313" key="5">
    <source>
        <dbReference type="Proteomes" id="UP000233551"/>
    </source>
</evidence>
<feature type="compositionally biased region" description="Pro residues" evidence="1">
    <location>
        <begin position="38"/>
        <end position="48"/>
    </location>
</feature>
<feature type="compositionally biased region" description="Polar residues" evidence="1">
    <location>
        <begin position="95"/>
        <end position="109"/>
    </location>
</feature>
<evidence type="ECO:0000313" key="2">
    <source>
        <dbReference type="EMBL" id="OWM90999.1"/>
    </source>
</evidence>
<accession>A0A218Y2D3</accession>
<dbReference type="EMBL" id="PGOL01001888">
    <property type="protein sequence ID" value="PKI52958.1"/>
    <property type="molecule type" value="Genomic_DNA"/>
</dbReference>
<comment type="caution">
    <text evidence="2">The sequence shown here is derived from an EMBL/GenBank/DDBJ whole genome shotgun (WGS) entry which is preliminary data.</text>
</comment>
<evidence type="ECO:0000313" key="3">
    <source>
        <dbReference type="EMBL" id="PKI52958.1"/>
    </source>
</evidence>
<reference evidence="4" key="1">
    <citation type="journal article" date="2017" name="Plant J.">
        <title>The pomegranate (Punica granatum L.) genome and the genomics of punicalagin biosynthesis.</title>
        <authorList>
            <person name="Qin G."/>
            <person name="Xu C."/>
            <person name="Ming R."/>
            <person name="Tang H."/>
            <person name="Guyot R."/>
            <person name="Kramer E.M."/>
            <person name="Hu Y."/>
            <person name="Yi X."/>
            <person name="Qi Y."/>
            <person name="Xu X."/>
            <person name="Gao Z."/>
            <person name="Pan H."/>
            <person name="Jian J."/>
            <person name="Tian Y."/>
            <person name="Yue Z."/>
            <person name="Xu Y."/>
        </authorList>
    </citation>
    <scope>NUCLEOTIDE SEQUENCE [LARGE SCALE GENOMIC DNA]</scope>
    <source>
        <strain evidence="4">cv. Dabenzi</strain>
    </source>
</reference>
<evidence type="ECO:0008006" key="6">
    <source>
        <dbReference type="Google" id="ProtNLM"/>
    </source>
</evidence>
<sequence>MGCCFSSAGKALSSHRSPVIPRISLEEETVKEVLSETPFPPKPQPPGGDPKATVPEPEEAKIISAVNGKPEEDKEEGGGRVASAPEDASEYSEMCSVSESLSTATTSTIVMEKREDEVTSTSRDCREFARVKPRVSRSSPLKAPRKRLYVAGDGKRGMIKSPAPRSGPAQSRRPSPTRTQGAATRTARTAARHYGGSVGNGRDMGGGSYRRSRSPATRRDGMIGRSPARSVGSGGGARSVDPARARASAGDPKDLEEEGGVQRKVAEEEANGDVLKKGNDGETLDNPLVSLECFIFF</sequence>
<feature type="compositionally biased region" description="Low complexity" evidence="1">
    <location>
        <begin position="177"/>
        <end position="189"/>
    </location>
</feature>
<dbReference type="EMBL" id="MTKT01000420">
    <property type="protein sequence ID" value="OWM90999.1"/>
    <property type="molecule type" value="Genomic_DNA"/>
</dbReference>
<protein>
    <recommendedName>
        <fullName evidence="6">Serine/arginine repetitive matrix protein 1-like</fullName>
    </recommendedName>
</protein>
<evidence type="ECO:0000313" key="4">
    <source>
        <dbReference type="Proteomes" id="UP000197138"/>
    </source>
</evidence>
<dbReference type="Proteomes" id="UP000233551">
    <property type="component" value="Unassembled WGS sequence"/>
</dbReference>
<feature type="compositionally biased region" description="Gly residues" evidence="1">
    <location>
        <begin position="196"/>
        <end position="208"/>
    </location>
</feature>
<dbReference type="GeneID" id="116202741"/>
<proteinExistence type="predicted"/>
<dbReference type="OrthoDB" id="1922230at2759"/>
<dbReference type="PANTHER" id="PTHR33871:SF1">
    <property type="entry name" value="OS05G0503100 PROTEIN"/>
    <property type="match status" value="1"/>
</dbReference>
<dbReference type="AlphaFoldDB" id="A0A218Y2D3"/>
<keyword evidence="5" id="KW-1185">Reference proteome</keyword>
<feature type="compositionally biased region" description="Basic and acidic residues" evidence="1">
    <location>
        <begin position="69"/>
        <end position="78"/>
    </location>
</feature>